<name>A0A067MVT3_BOTB1</name>
<dbReference type="EMBL" id="KL198030">
    <property type="protein sequence ID" value="KDQ15992.1"/>
    <property type="molecule type" value="Genomic_DNA"/>
</dbReference>
<dbReference type="HOGENOM" id="CLU_1948483_0_0_1"/>
<dbReference type="InParanoid" id="A0A067MVT3"/>
<keyword evidence="2" id="KW-1185">Reference proteome</keyword>
<evidence type="ECO:0008006" key="3">
    <source>
        <dbReference type="Google" id="ProtNLM"/>
    </source>
</evidence>
<dbReference type="AlphaFoldDB" id="A0A067MVT3"/>
<gene>
    <name evidence="1" type="ORF">BOTBODRAFT_173644</name>
</gene>
<reference evidence="2" key="1">
    <citation type="journal article" date="2014" name="Proc. Natl. Acad. Sci. U.S.A.">
        <title>Extensive sampling of basidiomycete genomes demonstrates inadequacy of the white-rot/brown-rot paradigm for wood decay fungi.</title>
        <authorList>
            <person name="Riley R."/>
            <person name="Salamov A.A."/>
            <person name="Brown D.W."/>
            <person name="Nagy L.G."/>
            <person name="Floudas D."/>
            <person name="Held B.W."/>
            <person name="Levasseur A."/>
            <person name="Lombard V."/>
            <person name="Morin E."/>
            <person name="Otillar R."/>
            <person name="Lindquist E.A."/>
            <person name="Sun H."/>
            <person name="LaButti K.M."/>
            <person name="Schmutz J."/>
            <person name="Jabbour D."/>
            <person name="Luo H."/>
            <person name="Baker S.E."/>
            <person name="Pisabarro A.G."/>
            <person name="Walton J.D."/>
            <person name="Blanchette R.A."/>
            <person name="Henrissat B."/>
            <person name="Martin F."/>
            <person name="Cullen D."/>
            <person name="Hibbett D.S."/>
            <person name="Grigoriev I.V."/>
        </authorList>
    </citation>
    <scope>NUCLEOTIDE SEQUENCE [LARGE SCALE GENOMIC DNA]</scope>
    <source>
        <strain evidence="2">FD-172 SS1</strain>
    </source>
</reference>
<protein>
    <recommendedName>
        <fullName evidence="3">Anaphase-promoting complex subunit 4 WD40 domain-containing protein</fullName>
    </recommendedName>
</protein>
<dbReference type="Proteomes" id="UP000027195">
    <property type="component" value="Unassembled WGS sequence"/>
</dbReference>
<proteinExistence type="predicted"/>
<evidence type="ECO:0000313" key="2">
    <source>
        <dbReference type="Proteomes" id="UP000027195"/>
    </source>
</evidence>
<evidence type="ECO:0000313" key="1">
    <source>
        <dbReference type="EMBL" id="KDQ15992.1"/>
    </source>
</evidence>
<organism evidence="1 2">
    <name type="scientific">Botryobasidium botryosum (strain FD-172 SS1)</name>
    <dbReference type="NCBI Taxonomy" id="930990"/>
    <lineage>
        <taxon>Eukaryota</taxon>
        <taxon>Fungi</taxon>
        <taxon>Dikarya</taxon>
        <taxon>Basidiomycota</taxon>
        <taxon>Agaricomycotina</taxon>
        <taxon>Agaricomycetes</taxon>
        <taxon>Cantharellales</taxon>
        <taxon>Botryobasidiaceae</taxon>
        <taxon>Botryobasidium</taxon>
    </lineage>
</organism>
<sequence>MEEDARFVARHPGGRLAVYTPKEETPIASWVIPSGGDPNPHAEVLFAHEGQAVLCADTEGPIRIYDSQLGRLVQALTGSGEHRDAIAAFCNPKLNVWRIITAPAGIQAYMTPFALWQAGSPSALVPTSS</sequence>
<accession>A0A067MVT3</accession>